<protein>
    <recommendedName>
        <fullName evidence="2">Copper amine oxidase-like N-terminal domain-containing protein</fullName>
    </recommendedName>
</protein>
<feature type="signal peptide" evidence="1">
    <location>
        <begin position="1"/>
        <end position="26"/>
    </location>
</feature>
<dbReference type="EMBL" id="NIOJ01000023">
    <property type="protein sequence ID" value="PNT98865.1"/>
    <property type="molecule type" value="Genomic_DNA"/>
</dbReference>
<reference evidence="3 4" key="1">
    <citation type="submission" date="2017-06" db="EMBL/GenBank/DDBJ databases">
        <title>Investigating the central metabolism of Clostridium thermosuccinogenes.</title>
        <authorList>
            <person name="Koendjbiharie J.G."/>
            <person name="van Kranenburg R."/>
        </authorList>
    </citation>
    <scope>NUCLEOTIDE SEQUENCE [LARGE SCALE GENOMIC DNA]</scope>
    <source>
        <strain evidence="3 4">DSM 5806</strain>
    </source>
</reference>
<dbReference type="PROSITE" id="PS51257">
    <property type="entry name" value="PROKAR_LIPOPROTEIN"/>
    <property type="match status" value="1"/>
</dbReference>
<dbReference type="KEGG" id="cthd:CDO33_10575"/>
<keyword evidence="4" id="KW-1185">Reference proteome</keyword>
<keyword evidence="1" id="KW-0732">Signal</keyword>
<feature type="domain" description="Copper amine oxidase-like N-terminal" evidence="2">
    <location>
        <begin position="426"/>
        <end position="522"/>
    </location>
</feature>
<proteinExistence type="predicted"/>
<sequence length="537" mass="60279">MRAILKALSVVLVISMITAFFTGCTAEEKSLLDALVKSSEITSMENSTNLKIHFNVKGLSEEESVIISQIADILNNMEIKVEGKTIQNKEKTALKQDMDLSLSLLGVTMNMGIWQDIDFSGEKPVMTQVMEIPAFFRMYLPEEFYDKQYLVMGQEDLAESESNTQLNYKKIIELSTTLQNTMLDFVKDNIDEFDPGFVAVTRKENKIVDGETLAVYELKLNDGAFKDLLKYFINNTLKSKSTLELFKEVAASFTGLADVAGDGSEEATTEDKELLEEDLSKNIQEFIDKANIALSAFEDVKFIGEKGITITYAVNSEGYIVEENGYIDLVIDTGAIEDASNRMKAKEAGKKIYVNKPSKSYGTYEIGLEFSSAISDINKVEDFELPQVDSSNSISFNDLMGFPNYNLDDYEDYEYVEEDFPFSVLVDYEYLDFTADPYFEGDTLMVEARTVFEALGADVQWNGKDKTVVITKDDISVVLKQNSRTALLNGSEVTLDAPVTVVEGKTMVPAEFVAEAMKVKMELYLEEEILFYTTIEE</sequence>
<comment type="caution">
    <text evidence="3">The sequence shown here is derived from an EMBL/GenBank/DDBJ whole genome shotgun (WGS) entry which is preliminary data.</text>
</comment>
<name>A0A2K2FJB6_9CLOT</name>
<dbReference type="AlphaFoldDB" id="A0A2K2FJB6"/>
<organism evidence="3 4">
    <name type="scientific">Clostridium thermosuccinogenes</name>
    <dbReference type="NCBI Taxonomy" id="84032"/>
    <lineage>
        <taxon>Bacteria</taxon>
        <taxon>Bacillati</taxon>
        <taxon>Bacillota</taxon>
        <taxon>Clostridia</taxon>
        <taxon>Eubacteriales</taxon>
        <taxon>Clostridiaceae</taxon>
        <taxon>Clostridium</taxon>
    </lineage>
</organism>
<gene>
    <name evidence="3" type="ORF">CDQ84_10005</name>
</gene>
<evidence type="ECO:0000313" key="4">
    <source>
        <dbReference type="Proteomes" id="UP000236151"/>
    </source>
</evidence>
<evidence type="ECO:0000259" key="2">
    <source>
        <dbReference type="Pfam" id="PF07833"/>
    </source>
</evidence>
<dbReference type="SUPFAM" id="SSF55383">
    <property type="entry name" value="Copper amine oxidase, domain N"/>
    <property type="match status" value="1"/>
</dbReference>
<dbReference type="RefSeq" id="WP_103081601.1">
    <property type="nucleotide sequence ID" value="NZ_CP021850.1"/>
</dbReference>
<dbReference type="Proteomes" id="UP000236151">
    <property type="component" value="Unassembled WGS sequence"/>
</dbReference>
<evidence type="ECO:0000313" key="3">
    <source>
        <dbReference type="EMBL" id="PNT98865.1"/>
    </source>
</evidence>
<dbReference type="Pfam" id="PF07833">
    <property type="entry name" value="Cu_amine_oxidN1"/>
    <property type="match status" value="1"/>
</dbReference>
<dbReference type="InterPro" id="IPR012854">
    <property type="entry name" value="Cu_amine_oxidase-like_N"/>
</dbReference>
<accession>A0A2K2FJB6</accession>
<dbReference type="OrthoDB" id="1706091at2"/>
<feature type="chain" id="PRO_5014337851" description="Copper amine oxidase-like N-terminal domain-containing protein" evidence="1">
    <location>
        <begin position="27"/>
        <end position="537"/>
    </location>
</feature>
<evidence type="ECO:0000256" key="1">
    <source>
        <dbReference type="SAM" id="SignalP"/>
    </source>
</evidence>
<dbReference type="Gene3D" id="3.30.457.10">
    <property type="entry name" value="Copper amine oxidase-like, N-terminal domain"/>
    <property type="match status" value="1"/>
</dbReference>
<dbReference type="InterPro" id="IPR036582">
    <property type="entry name" value="Mao_N_sf"/>
</dbReference>